<sequence>MSQQSTEILGLQKLRQGALYYIIASLLGIIVAIGIISTLIAIPSGTASAIGIIVALIGALITLPLIVLSYLRTRDGFKLLVSIGKDLKGGITATSLILLGIIVLLLGILIMLPLAITSMISGSLLAIGVTVGIGVAIILIGAILSFIGFILLALAYRKTGEIYNNDSLKTGGLLLLIGSIIGIIISIIGYILDLIGFIMIYSGLGNLISTIQQSPTIPAFQTYPAFTPSAPISEVGTGILRSNGIAEVTIYTQFPVQILSATLLGTSFVTTDVIPNQLNVGYNRVVINFRVSLVFVPGNLYTIQLSLSNGQTLNVTVTYQP</sequence>
<feature type="transmembrane region" description="Helical" evidence="1">
    <location>
        <begin position="91"/>
        <end position="112"/>
    </location>
</feature>
<dbReference type="KEGG" id="scas:SACC_12030"/>
<name>A0AAQ4CQV5_9CREN</name>
<keyword evidence="1" id="KW-0812">Transmembrane</keyword>
<dbReference type="InterPro" id="IPR009321">
    <property type="entry name" value="DUF973"/>
</dbReference>
<feature type="transmembrane region" description="Helical" evidence="1">
    <location>
        <begin position="173"/>
        <end position="201"/>
    </location>
</feature>
<feature type="transmembrane region" description="Helical" evidence="1">
    <location>
        <begin position="20"/>
        <end position="42"/>
    </location>
</feature>
<organism evidence="2 3">
    <name type="scientific">Saccharolobus caldissimus</name>
    <dbReference type="NCBI Taxonomy" id="1702097"/>
    <lineage>
        <taxon>Archaea</taxon>
        <taxon>Thermoproteota</taxon>
        <taxon>Thermoprotei</taxon>
        <taxon>Sulfolobales</taxon>
        <taxon>Sulfolobaceae</taxon>
        <taxon>Saccharolobus</taxon>
    </lineage>
</organism>
<evidence type="ECO:0008006" key="4">
    <source>
        <dbReference type="Google" id="ProtNLM"/>
    </source>
</evidence>
<dbReference type="EMBL" id="AP025226">
    <property type="protein sequence ID" value="BDB98186.1"/>
    <property type="molecule type" value="Genomic_DNA"/>
</dbReference>
<dbReference type="Proteomes" id="UP001319921">
    <property type="component" value="Chromosome"/>
</dbReference>
<gene>
    <name evidence="2" type="ORF">SACC_12030</name>
</gene>
<dbReference type="AlphaFoldDB" id="A0AAQ4CQV5"/>
<evidence type="ECO:0000256" key="1">
    <source>
        <dbReference type="SAM" id="Phobius"/>
    </source>
</evidence>
<reference evidence="2 3" key="1">
    <citation type="journal article" date="2022" name="Microbiol. Resour. Announc.">
        <title>Complete Genome Sequence of the Hyperthermophilic and Acidophilic Archaeon Saccharolobus caldissimus Strain HS-3T.</title>
        <authorList>
            <person name="Sakai H.D."/>
            <person name="Kurosawa N."/>
        </authorList>
    </citation>
    <scope>NUCLEOTIDE SEQUENCE [LARGE SCALE GENOMIC DNA]</scope>
    <source>
        <strain evidence="2 3">JCM32116</strain>
    </source>
</reference>
<feature type="transmembrane region" description="Helical" evidence="1">
    <location>
        <begin position="124"/>
        <end position="152"/>
    </location>
</feature>
<feature type="transmembrane region" description="Helical" evidence="1">
    <location>
        <begin position="48"/>
        <end position="71"/>
    </location>
</feature>
<dbReference type="RefSeq" id="WP_229572109.1">
    <property type="nucleotide sequence ID" value="NZ_AP025226.1"/>
</dbReference>
<keyword evidence="3" id="KW-1185">Reference proteome</keyword>
<evidence type="ECO:0000313" key="2">
    <source>
        <dbReference type="EMBL" id="BDB98186.1"/>
    </source>
</evidence>
<proteinExistence type="predicted"/>
<keyword evidence="1" id="KW-1133">Transmembrane helix</keyword>
<dbReference type="Pfam" id="PF06157">
    <property type="entry name" value="DUF973"/>
    <property type="match status" value="1"/>
</dbReference>
<accession>A0AAQ4CQV5</accession>
<keyword evidence="1" id="KW-0472">Membrane</keyword>
<dbReference type="GeneID" id="68865941"/>
<protein>
    <recommendedName>
        <fullName evidence="4">DUF973 family protein</fullName>
    </recommendedName>
</protein>
<evidence type="ECO:0000313" key="3">
    <source>
        <dbReference type="Proteomes" id="UP001319921"/>
    </source>
</evidence>